<dbReference type="Proteomes" id="UP000472240">
    <property type="component" value="Chromosome 2"/>
</dbReference>
<feature type="compositionally biased region" description="Polar residues" evidence="8">
    <location>
        <begin position="469"/>
        <end position="478"/>
    </location>
</feature>
<dbReference type="GO" id="GO:0141111">
    <property type="term" value="P:positive regulation of cGAS/STING signaling pathway"/>
    <property type="evidence" value="ECO:0007669"/>
    <property type="project" value="Ensembl"/>
</dbReference>
<dbReference type="GeneTree" id="ENSGT00950000183022"/>
<feature type="transmembrane region" description="Helical" evidence="9">
    <location>
        <begin position="48"/>
        <end position="71"/>
    </location>
</feature>
<evidence type="ECO:0000313" key="10">
    <source>
        <dbReference type="Ensembl" id="ENSRFEP00010002114.1"/>
    </source>
</evidence>
<feature type="transmembrane region" description="Helical" evidence="9">
    <location>
        <begin position="288"/>
        <end position="309"/>
    </location>
</feature>
<reference evidence="10" key="4">
    <citation type="submission" date="2025-08" db="UniProtKB">
        <authorList>
            <consortium name="Ensembl"/>
        </authorList>
    </citation>
    <scope>IDENTIFICATION</scope>
</reference>
<organism evidence="10 11">
    <name type="scientific">Rhinolophus ferrumequinum</name>
    <name type="common">Greater horseshoe bat</name>
    <dbReference type="NCBI Taxonomy" id="59479"/>
    <lineage>
        <taxon>Eukaryota</taxon>
        <taxon>Metazoa</taxon>
        <taxon>Chordata</taxon>
        <taxon>Craniata</taxon>
        <taxon>Vertebrata</taxon>
        <taxon>Euteleostomi</taxon>
        <taxon>Mammalia</taxon>
        <taxon>Eutheria</taxon>
        <taxon>Laurasiatheria</taxon>
        <taxon>Chiroptera</taxon>
        <taxon>Yinpterochiroptera</taxon>
        <taxon>Rhinolophoidea</taxon>
        <taxon>Rhinolophidae</taxon>
        <taxon>Rhinolophinae</taxon>
        <taxon>Rhinolophus</taxon>
    </lineage>
</organism>
<dbReference type="InterPro" id="IPR002666">
    <property type="entry name" value="Folate_carrier"/>
</dbReference>
<evidence type="ECO:0000256" key="8">
    <source>
        <dbReference type="SAM" id="MobiDB-lite"/>
    </source>
</evidence>
<dbReference type="GO" id="GO:0016324">
    <property type="term" value="C:apical plasma membrane"/>
    <property type="evidence" value="ECO:0007669"/>
    <property type="project" value="Ensembl"/>
</dbReference>
<dbReference type="GO" id="GO:0008518">
    <property type="term" value="F:folate:monoatomic anion antiporter activity"/>
    <property type="evidence" value="ECO:0007669"/>
    <property type="project" value="Ensembl"/>
</dbReference>
<dbReference type="NCBIfam" id="TIGR00806">
    <property type="entry name" value="rfc"/>
    <property type="match status" value="2"/>
</dbReference>
<dbReference type="FunCoup" id="A0A671DV47">
    <property type="interactions" value="130"/>
</dbReference>
<dbReference type="AlphaFoldDB" id="A0A671DV47"/>
<dbReference type="GO" id="GO:0140360">
    <property type="term" value="F:cyclic-GMP-AMP transmembrane transporter activity"/>
    <property type="evidence" value="ECO:0007669"/>
    <property type="project" value="Ensembl"/>
</dbReference>
<proteinExistence type="inferred from homology"/>
<evidence type="ECO:0000256" key="2">
    <source>
        <dbReference type="ARBA" id="ARBA00005773"/>
    </source>
</evidence>
<dbReference type="Ensembl" id="ENSRFET00010002338.1">
    <property type="protein sequence ID" value="ENSRFEP00010002114.1"/>
    <property type="gene ID" value="ENSRFEG00010001553.1"/>
</dbReference>
<evidence type="ECO:0000256" key="1">
    <source>
        <dbReference type="ARBA" id="ARBA00004141"/>
    </source>
</evidence>
<gene>
    <name evidence="10" type="primary">SLC19A1</name>
</gene>
<feature type="transmembrane region" description="Helical" evidence="9">
    <location>
        <begin position="386"/>
        <end position="409"/>
    </location>
</feature>
<dbReference type="SUPFAM" id="SSF103473">
    <property type="entry name" value="MFS general substrate transporter"/>
    <property type="match status" value="1"/>
</dbReference>
<feature type="transmembrane region" description="Helical" evidence="9">
    <location>
        <begin position="83"/>
        <end position="103"/>
    </location>
</feature>
<feature type="transmembrane region" description="Helical" evidence="9">
    <location>
        <begin position="20"/>
        <end position="42"/>
    </location>
</feature>
<feature type="transmembrane region" description="Helical" evidence="9">
    <location>
        <begin position="315"/>
        <end position="337"/>
    </location>
</feature>
<sequence>MAVLVPIFLLTDYVRYKPVLVLQGLSYVSVWLLLLLGTTVLHMQFLEFFYSITMAARIAYSPYIFSLVQPVHYQRMAGYSRAAVLLGVFSSSVLGQLLVTVGGVSFTRLNYISLGFLVFSLVVALFLKRPKRSLFFNRSEPGSGAASPSEVDHMHPGPRPPGRRKLGPLRAAWRDCVLLRMLRELGASLQGPRLRLWSLWWVFNSTGYYLITYYAHILWAVVHSTPDSTAVYNGGVDAAATLLSRPAAPPPPRPPPRPASRPGERAVTRPVSPGAITSFAAGFVEIRWALWAELVIGIVTAVQAGLVFLLSSTSSIWLCYAAVVLFRGFYQFLVPIATFQIASSLSKELCALVFGVNTLLATILNTIITLIVSDKRGLGLSVHSQFLVYFVYFLVLSVAYLGAALRSLWHFQRGRHQSLPLSQELGSPLEEKATQALSIQDGDLHSLQPEAPPLIPEDRTQPFGLAAREQSQQPEAKA</sequence>
<evidence type="ECO:0000313" key="11">
    <source>
        <dbReference type="Proteomes" id="UP000472240"/>
    </source>
</evidence>
<dbReference type="InterPro" id="IPR036259">
    <property type="entry name" value="MFS_trans_sf"/>
</dbReference>
<comment type="similarity">
    <text evidence="2 7">Belongs to the reduced folate carrier (RFC) transporter (TC 2.A.48) family.</text>
</comment>
<reference evidence="11" key="3">
    <citation type="submission" date="2018-12" db="EMBL/GenBank/DDBJ databases">
        <title>G10K-VGP greater horseshoe bat female genome, primary haplotype.</title>
        <authorList>
            <person name="Teeling E."/>
            <person name="Myers G."/>
            <person name="Vernes S."/>
            <person name="Pippel M."/>
            <person name="Winkler S."/>
            <person name="Fedrigo O."/>
            <person name="Rhie A."/>
            <person name="Koren S."/>
            <person name="Phillippy A."/>
            <person name="Lewin H."/>
            <person name="Damas J."/>
            <person name="Howe K."/>
            <person name="Mountcastle J."/>
            <person name="Jarvis E.D."/>
        </authorList>
    </citation>
    <scope>NUCLEOTIDE SEQUENCE [LARGE SCALE GENOMIC DNA]</scope>
</reference>
<feature type="region of interest" description="Disordered" evidence="8">
    <location>
        <begin position="243"/>
        <end position="269"/>
    </location>
</feature>
<keyword evidence="11" id="KW-1185">Reference proteome</keyword>
<reference evidence="10 11" key="2">
    <citation type="journal article" date="2018" name="Annu Rev Anim Biosci">
        <title>Bat Biology, Genomes, and the Bat1K Project: To Generate Chromosome-Level Genomes for All Living Bat Species.</title>
        <authorList>
            <person name="Teeling E.C."/>
            <person name="Vernes S.C."/>
            <person name="Davalos L.M."/>
            <person name="Ray D.A."/>
            <person name="Gilbert M.T.P."/>
            <person name="Myers E."/>
        </authorList>
    </citation>
    <scope>NUCLEOTIDE SEQUENCE</scope>
</reference>
<dbReference type="PIRSF" id="PIRSF028739">
    <property type="entry name" value="Folate_carrier"/>
    <property type="match status" value="1"/>
</dbReference>
<keyword evidence="3 7" id="KW-0813">Transport</keyword>
<dbReference type="PANTHER" id="PTHR10686">
    <property type="entry name" value="FOLATE TRANSPORTER"/>
    <property type="match status" value="1"/>
</dbReference>
<dbReference type="GO" id="GO:0005542">
    <property type="term" value="F:folic acid binding"/>
    <property type="evidence" value="ECO:0007669"/>
    <property type="project" value="TreeGrafter"/>
</dbReference>
<keyword evidence="4 9" id="KW-0812">Transmembrane</keyword>
<dbReference type="FunFam" id="1.20.1250.20:FF:000225">
    <property type="entry name" value="Solute carrier family 19 member 1"/>
    <property type="match status" value="1"/>
</dbReference>
<dbReference type="Gene3D" id="1.20.1250.20">
    <property type="entry name" value="MFS general substrate transporter like domains"/>
    <property type="match status" value="1"/>
</dbReference>
<name>A0A671DV47_RHIFE</name>
<evidence type="ECO:0000256" key="7">
    <source>
        <dbReference type="PIRNR" id="PIRNR028739"/>
    </source>
</evidence>
<dbReference type="GO" id="GO:0061507">
    <property type="term" value="F:2',3'-cyclic GMP-AMP binding"/>
    <property type="evidence" value="ECO:0007669"/>
    <property type="project" value="Ensembl"/>
</dbReference>
<feature type="transmembrane region" description="Helical" evidence="9">
    <location>
        <begin position="109"/>
        <end position="127"/>
    </location>
</feature>
<accession>A0A671DV47</accession>
<dbReference type="PANTHER" id="PTHR10686:SF12">
    <property type="entry name" value="REDUCED FOLATE TRANSPORTER"/>
    <property type="match status" value="1"/>
</dbReference>
<evidence type="ECO:0000256" key="4">
    <source>
        <dbReference type="ARBA" id="ARBA00022692"/>
    </source>
</evidence>
<evidence type="ECO:0000256" key="9">
    <source>
        <dbReference type="SAM" id="Phobius"/>
    </source>
</evidence>
<comment type="subcellular location">
    <subcellularLocation>
        <location evidence="1 7">Membrane</location>
        <topology evidence="1 7">Multi-pass membrane protein</topology>
    </subcellularLocation>
</comment>
<dbReference type="OMA" id="MQFMELF"/>
<dbReference type="GO" id="GO:0016323">
    <property type="term" value="C:basolateral plasma membrane"/>
    <property type="evidence" value="ECO:0007669"/>
    <property type="project" value="Ensembl"/>
</dbReference>
<dbReference type="InParanoid" id="A0A671DV47"/>
<feature type="region of interest" description="Disordered" evidence="8">
    <location>
        <begin position="444"/>
        <end position="478"/>
    </location>
</feature>
<keyword evidence="6 7" id="KW-0472">Membrane</keyword>
<dbReference type="Pfam" id="PF01770">
    <property type="entry name" value="Folate_carrier"/>
    <property type="match status" value="2"/>
</dbReference>
<dbReference type="GO" id="GO:0015350">
    <property type="term" value="F:methotrexate transmembrane transporter activity"/>
    <property type="evidence" value="ECO:0007669"/>
    <property type="project" value="Ensembl"/>
</dbReference>
<feature type="compositionally biased region" description="Pro residues" evidence="8">
    <location>
        <begin position="247"/>
        <end position="259"/>
    </location>
</feature>
<evidence type="ECO:0000256" key="6">
    <source>
        <dbReference type="ARBA" id="ARBA00023136"/>
    </source>
</evidence>
<reference evidence="10 11" key="1">
    <citation type="journal article" date="2015" name="Annu Rev Anim Biosci">
        <title>The Genome 10K Project: a way forward.</title>
        <authorList>
            <person name="Koepfli K.P."/>
            <person name="Paten B."/>
            <person name="O'Brien S.J."/>
            <person name="Koepfli K.P."/>
            <person name="Paten B."/>
            <person name="Antunes A."/>
            <person name="Belov K."/>
            <person name="Bustamante C."/>
            <person name="Castoe T.A."/>
            <person name="Clawson H."/>
            <person name="Crawford A.J."/>
            <person name="Diekhans M."/>
            <person name="Distel D."/>
            <person name="Durbin R."/>
            <person name="Earl D."/>
            <person name="Fujita M.K."/>
            <person name="Gamble T."/>
            <person name="Georges A."/>
            <person name="Gemmell N."/>
            <person name="Gilbert M.T."/>
            <person name="Graves J.M."/>
            <person name="Green R.E."/>
            <person name="Hickey G."/>
            <person name="Jarvis E.D."/>
            <person name="Johnson W."/>
            <person name="Komissarov A."/>
            <person name="Korf I."/>
            <person name="Kuhn R."/>
            <person name="Larkin D.M."/>
            <person name="Lewin H."/>
            <person name="Lopez J.V."/>
            <person name="Ma J."/>
            <person name="Marques-Bonet T."/>
            <person name="Miller W."/>
            <person name="Murphy R."/>
            <person name="Pevzner P."/>
            <person name="Shapiro B."/>
            <person name="Steiner C."/>
            <person name="Tamazian G."/>
            <person name="Venkatesh B."/>
            <person name="Wang J."/>
            <person name="Wayne R."/>
            <person name="Wiley E."/>
            <person name="Yang H."/>
            <person name="Zhang G."/>
            <person name="Haussler D."/>
            <person name="Ryder O."/>
            <person name="O'Brien S.J."/>
        </authorList>
    </citation>
    <scope>NUCLEOTIDE SEQUENCE</scope>
</reference>
<feature type="transmembrane region" description="Helical" evidence="9">
    <location>
        <begin position="349"/>
        <end position="371"/>
    </location>
</feature>
<protein>
    <submittedName>
        <fullName evidence="10">Solute carrier family 19 member 1</fullName>
    </submittedName>
</protein>
<reference evidence="10" key="5">
    <citation type="submission" date="2025-09" db="UniProtKB">
        <authorList>
            <consortium name="Ensembl"/>
        </authorList>
    </citation>
    <scope>IDENTIFICATION</scope>
</reference>
<evidence type="ECO:0000256" key="5">
    <source>
        <dbReference type="ARBA" id="ARBA00022989"/>
    </source>
</evidence>
<feature type="region of interest" description="Disordered" evidence="8">
    <location>
        <begin position="141"/>
        <end position="166"/>
    </location>
</feature>
<keyword evidence="5 9" id="KW-1133">Transmembrane helix</keyword>
<dbReference type="GO" id="GO:1904447">
    <property type="term" value="P:folate import across plasma membrane"/>
    <property type="evidence" value="ECO:0007669"/>
    <property type="project" value="Ensembl"/>
</dbReference>
<dbReference type="GO" id="GO:0140361">
    <property type="term" value="P:cyclic-GMP-AMP transmembrane import across plasma membrane"/>
    <property type="evidence" value="ECO:0007669"/>
    <property type="project" value="Ensembl"/>
</dbReference>
<evidence type="ECO:0000256" key="3">
    <source>
        <dbReference type="ARBA" id="ARBA00022448"/>
    </source>
</evidence>